<reference evidence="1 2" key="1">
    <citation type="journal article" date="2017" name="Elife">
        <title>Extensive horizontal gene transfer in cheese-associated bacteria.</title>
        <authorList>
            <person name="Bonham K.S."/>
            <person name="Wolfe B.E."/>
            <person name="Dutton R.J."/>
        </authorList>
    </citation>
    <scope>NUCLEOTIDE SEQUENCE [LARGE SCALE GENOMIC DNA]</scope>
    <source>
        <strain evidence="1 2">JB196</strain>
    </source>
</reference>
<accession>A0A368LGK8</accession>
<evidence type="ECO:0000313" key="1">
    <source>
        <dbReference type="EMBL" id="RCS69163.1"/>
    </source>
</evidence>
<organism evidence="1 2">
    <name type="scientific">Vibrio casei</name>
    <dbReference type="NCBI Taxonomy" id="673372"/>
    <lineage>
        <taxon>Bacteria</taxon>
        <taxon>Pseudomonadati</taxon>
        <taxon>Pseudomonadota</taxon>
        <taxon>Gammaproteobacteria</taxon>
        <taxon>Vibrionales</taxon>
        <taxon>Vibrionaceae</taxon>
        <taxon>Vibrio</taxon>
    </lineage>
</organism>
<keyword evidence="2" id="KW-1185">Reference proteome</keyword>
<sequence>MKHKGVVYDVGLRFVEGGALSVEPFDSKLVQYDVNAIANDLSANAIRIEGEDIDRLFEASHYAHASGLTVYFNPWKMSVPVEELPEYFKIAAKKAEKLRQDGLDIVFVCGCEITLFNKGIFPGNSLMDRIMWLAGVYQSPDSNEIFSEKSKLLKEILCKITHAVRSEFLGAVTYSSGSWEEVDWTQFDIVGVDYYRNGETAEEYTAGLEKYKLGKPLIVMEVGSCTYDGAAKMGAGGFMLLEGVNSDGTARFIDDKVPVRSEKEQADYVSEQLQLLEKNEVDGVFIYVFSFPIYTFGEGTRDLDMMSFSLVKTYPDSDPRSKRLPPWDKKESFNRVKDFLIHIN</sequence>
<dbReference type="AlphaFoldDB" id="A0A368LGK8"/>
<dbReference type="SUPFAM" id="SSF51445">
    <property type="entry name" value="(Trans)glycosidases"/>
    <property type="match status" value="1"/>
</dbReference>
<proteinExistence type="predicted"/>
<dbReference type="GeneID" id="303190484"/>
<comment type="caution">
    <text evidence="1">The sequence shown here is derived from an EMBL/GenBank/DDBJ whole genome shotgun (WGS) entry which is preliminary data.</text>
</comment>
<dbReference type="Gene3D" id="3.20.20.80">
    <property type="entry name" value="Glycosidases"/>
    <property type="match status" value="1"/>
</dbReference>
<evidence type="ECO:0008006" key="3">
    <source>
        <dbReference type="Google" id="ProtNLM"/>
    </source>
</evidence>
<evidence type="ECO:0000313" key="2">
    <source>
        <dbReference type="Proteomes" id="UP000252479"/>
    </source>
</evidence>
<name>A0A368LGK8_9VIBR</name>
<dbReference type="EMBL" id="QPGL01000003">
    <property type="protein sequence ID" value="RCS69163.1"/>
    <property type="molecule type" value="Genomic_DNA"/>
</dbReference>
<gene>
    <name evidence="1" type="ORF">CIK83_16290</name>
</gene>
<dbReference type="InterPro" id="IPR017853">
    <property type="entry name" value="GH"/>
</dbReference>
<dbReference type="RefSeq" id="WP_086962219.1">
    <property type="nucleotide sequence ID" value="NZ_FUKS01000041.1"/>
</dbReference>
<protein>
    <recommendedName>
        <fullName evidence="3">Abortive infection protein</fullName>
    </recommendedName>
</protein>
<dbReference type="Proteomes" id="UP000252479">
    <property type="component" value="Unassembled WGS sequence"/>
</dbReference>